<dbReference type="Proteomes" id="UP000727993">
    <property type="component" value="Unassembled WGS sequence"/>
</dbReference>
<comment type="pathway">
    <text evidence="1 11">Pyrimidine metabolism; UMP biosynthesis via de novo pathway; (S)-dihydroorotate from bicarbonate: step 1/3.</text>
</comment>
<dbReference type="FunFam" id="3.50.30.20:FF:000001">
    <property type="entry name" value="Carbamoyl-phosphate synthase small chain"/>
    <property type="match status" value="1"/>
</dbReference>
<comment type="catalytic activity">
    <reaction evidence="10 11">
        <text>L-glutamine + H2O = L-glutamate + NH4(+)</text>
        <dbReference type="Rhea" id="RHEA:15889"/>
        <dbReference type="ChEBI" id="CHEBI:15377"/>
        <dbReference type="ChEBI" id="CHEBI:28938"/>
        <dbReference type="ChEBI" id="CHEBI:29985"/>
        <dbReference type="ChEBI" id="CHEBI:58359"/>
    </reaction>
</comment>
<evidence type="ECO:0000256" key="2">
    <source>
        <dbReference type="ARBA" id="ARBA00005077"/>
    </source>
</evidence>
<feature type="binding site" evidence="11">
    <location>
        <position position="255"/>
    </location>
    <ligand>
        <name>L-glutamine</name>
        <dbReference type="ChEBI" id="CHEBI:58359"/>
    </ligand>
</feature>
<comment type="caution">
    <text evidence="13">The sequence shown here is derived from an EMBL/GenBank/DDBJ whole genome shotgun (WGS) entry which is preliminary data.</text>
</comment>
<comment type="caution">
    <text evidence="11">Lacks conserved residue(s) required for the propagation of feature annotation.</text>
</comment>
<dbReference type="PANTHER" id="PTHR43418">
    <property type="entry name" value="MULTIFUNCTIONAL TRYPTOPHAN BIOSYNTHESIS PROTEIN-RELATED"/>
    <property type="match status" value="1"/>
</dbReference>
<dbReference type="GO" id="GO:0006541">
    <property type="term" value="P:glutamine metabolic process"/>
    <property type="evidence" value="ECO:0007669"/>
    <property type="project" value="InterPro"/>
</dbReference>
<evidence type="ECO:0000256" key="10">
    <source>
        <dbReference type="ARBA" id="ARBA00049285"/>
    </source>
</evidence>
<dbReference type="SUPFAM" id="SSF52021">
    <property type="entry name" value="Carbamoyl phosphate synthetase, small subunit N-terminal domain"/>
    <property type="match status" value="1"/>
</dbReference>
<comment type="catalytic activity">
    <reaction evidence="9 11">
        <text>hydrogencarbonate + L-glutamine + 2 ATP + H2O = carbamoyl phosphate + L-glutamate + 2 ADP + phosphate + 2 H(+)</text>
        <dbReference type="Rhea" id="RHEA:18633"/>
        <dbReference type="ChEBI" id="CHEBI:15377"/>
        <dbReference type="ChEBI" id="CHEBI:15378"/>
        <dbReference type="ChEBI" id="CHEBI:17544"/>
        <dbReference type="ChEBI" id="CHEBI:29985"/>
        <dbReference type="ChEBI" id="CHEBI:30616"/>
        <dbReference type="ChEBI" id="CHEBI:43474"/>
        <dbReference type="ChEBI" id="CHEBI:58228"/>
        <dbReference type="ChEBI" id="CHEBI:58359"/>
        <dbReference type="ChEBI" id="CHEBI:456216"/>
        <dbReference type="EC" id="6.3.5.5"/>
    </reaction>
</comment>
<accession>A0A936NF03</accession>
<proteinExistence type="inferred from homology"/>
<keyword evidence="7 11" id="KW-0315">Glutamine amidotransferase</keyword>
<dbReference type="GO" id="GO:0044205">
    <property type="term" value="P:'de novo' UMP biosynthetic process"/>
    <property type="evidence" value="ECO:0007669"/>
    <property type="project" value="UniProtKB-UniRule"/>
</dbReference>
<comment type="subunit">
    <text evidence="11">Composed of two chains; the small (or glutamine) chain promotes the hydrolysis of glutamine to ammonia, which is used by the large (or ammonia) chain to synthesize carbamoyl phosphate. Tetramer of heterodimers (alpha,beta)4.</text>
</comment>
<sequence>MSVTEAALVLSDGSLFEGEAIGATPESGISSGEVVFNTVLSGYQEVLSDPSYAGQIVTFTYPHIGNTGTTDLDDESTRPSCAGIVVRDLARRHSSWRAELSLDEWLKRHGIAGIAGVDTRRLTRHLRNHGAVPGVFGTANETDLRAAASSATGTDNTDLTRLVTTPEPYVRPGGPRRVVAVDYGMKASLLAHLQPLATVTVVPAGSSSDDILALEPDGVFLSNGPGDPAAVTHAPAMIAELLGQVPVFGVCMGHQLLATALGASTYKLPFGHHGGNHPVQDTLTNTIEITSQNHNYCVDPQGIAGVELTHINLNDQTLEGFVGTEVAALGVQYHPEAGPGPHDSGYMFNRFAALMDARAT</sequence>
<dbReference type="NCBIfam" id="NF009475">
    <property type="entry name" value="PRK12838.1"/>
    <property type="match status" value="1"/>
</dbReference>
<keyword evidence="11" id="KW-0055">Arginine biosynthesis</keyword>
<protein>
    <recommendedName>
        <fullName evidence="11">Carbamoyl phosphate synthase small chain</fullName>
        <ecNumber evidence="11">6.3.5.5</ecNumber>
    </recommendedName>
    <alternativeName>
        <fullName evidence="11">Carbamoyl phosphate synthetase glutamine chain</fullName>
    </alternativeName>
</protein>
<name>A0A936NF03_9ACTN</name>
<organism evidence="13 14">
    <name type="scientific">Candidatus Neomicrothrix subdominans</name>
    <dbReference type="NCBI Taxonomy" id="2954438"/>
    <lineage>
        <taxon>Bacteria</taxon>
        <taxon>Bacillati</taxon>
        <taxon>Actinomycetota</taxon>
        <taxon>Acidimicrobiia</taxon>
        <taxon>Acidimicrobiales</taxon>
        <taxon>Microthrixaceae</taxon>
        <taxon>Candidatus Neomicrothrix</taxon>
    </lineage>
</organism>
<evidence type="ECO:0000256" key="4">
    <source>
        <dbReference type="ARBA" id="ARBA00022598"/>
    </source>
</evidence>
<feature type="region of interest" description="CPSase" evidence="11">
    <location>
        <begin position="1"/>
        <end position="175"/>
    </location>
</feature>
<dbReference type="GO" id="GO:0004088">
    <property type="term" value="F:carbamoyl-phosphate synthase (glutamine-hydrolyzing) activity"/>
    <property type="evidence" value="ECO:0007669"/>
    <property type="project" value="UniProtKB-UniRule"/>
</dbReference>
<feature type="binding site" evidence="11">
    <location>
        <position position="293"/>
    </location>
    <ligand>
        <name>L-glutamine</name>
        <dbReference type="ChEBI" id="CHEBI:58359"/>
    </ligand>
</feature>
<evidence type="ECO:0000256" key="9">
    <source>
        <dbReference type="ARBA" id="ARBA00048816"/>
    </source>
</evidence>
<evidence type="ECO:0000313" key="13">
    <source>
        <dbReference type="EMBL" id="MBK9298486.1"/>
    </source>
</evidence>
<dbReference type="PRINTS" id="PR00097">
    <property type="entry name" value="ANTSNTHASEII"/>
</dbReference>
<dbReference type="Pfam" id="PF00988">
    <property type="entry name" value="CPSase_sm_chain"/>
    <property type="match status" value="1"/>
</dbReference>
<evidence type="ECO:0000256" key="3">
    <source>
        <dbReference type="ARBA" id="ARBA00007800"/>
    </source>
</evidence>
<dbReference type="InterPro" id="IPR050472">
    <property type="entry name" value="Anth_synth/Amidotransfase"/>
</dbReference>
<feature type="domain" description="Carbamoyl-phosphate synthase small subunit N-terminal" evidence="12">
    <location>
        <begin position="4"/>
        <end position="137"/>
    </location>
</feature>
<evidence type="ECO:0000256" key="11">
    <source>
        <dbReference type="HAMAP-Rule" id="MF_01209"/>
    </source>
</evidence>
<dbReference type="GO" id="GO:0006526">
    <property type="term" value="P:L-arginine biosynthetic process"/>
    <property type="evidence" value="ECO:0007669"/>
    <property type="project" value="UniProtKB-UniRule"/>
</dbReference>
<dbReference type="NCBIfam" id="TIGR01368">
    <property type="entry name" value="CPSaseIIsmall"/>
    <property type="match status" value="1"/>
</dbReference>
<dbReference type="Pfam" id="PF00117">
    <property type="entry name" value="GATase"/>
    <property type="match status" value="1"/>
</dbReference>
<dbReference type="PRINTS" id="PR00099">
    <property type="entry name" value="CPSGATASE"/>
</dbReference>
<evidence type="ECO:0000256" key="8">
    <source>
        <dbReference type="ARBA" id="ARBA00022975"/>
    </source>
</evidence>
<evidence type="ECO:0000256" key="6">
    <source>
        <dbReference type="ARBA" id="ARBA00022840"/>
    </source>
</evidence>
<keyword evidence="5 11" id="KW-0547">Nucleotide-binding</keyword>
<evidence type="ECO:0000256" key="7">
    <source>
        <dbReference type="ARBA" id="ARBA00022962"/>
    </source>
</evidence>
<keyword evidence="4 11" id="KW-0436">Ligase</keyword>
<dbReference type="Gene3D" id="3.50.30.20">
    <property type="entry name" value="Carbamoyl-phosphate synthase small subunit, N-terminal domain"/>
    <property type="match status" value="1"/>
</dbReference>
<dbReference type="PROSITE" id="PS51273">
    <property type="entry name" value="GATASE_TYPE_1"/>
    <property type="match status" value="1"/>
</dbReference>
<keyword evidence="8 11" id="KW-0665">Pyrimidine biosynthesis</keyword>
<reference evidence="13 14" key="1">
    <citation type="submission" date="2020-10" db="EMBL/GenBank/DDBJ databases">
        <title>Connecting structure to function with the recovery of over 1000 high-quality activated sludge metagenome-assembled genomes encoding full-length rRNA genes using long-read sequencing.</title>
        <authorList>
            <person name="Singleton C.M."/>
            <person name="Petriglieri F."/>
            <person name="Kristensen J.M."/>
            <person name="Kirkegaard R.H."/>
            <person name="Michaelsen T.Y."/>
            <person name="Andersen M.H."/>
            <person name="Karst S.M."/>
            <person name="Dueholm M.S."/>
            <person name="Nielsen P.H."/>
            <person name="Albertsen M."/>
        </authorList>
    </citation>
    <scope>NUCLEOTIDE SEQUENCE [LARGE SCALE GENOMIC DNA]</scope>
    <source>
        <strain evidence="13">Lyne_18-Q3-R50-59_MAXAC.006</strain>
    </source>
</reference>
<feature type="active site" description="Nucleophile" evidence="11">
    <location>
        <position position="251"/>
    </location>
</feature>
<dbReference type="InterPro" id="IPR035686">
    <property type="entry name" value="CPSase_GATase1"/>
</dbReference>
<dbReference type="GO" id="GO:0006207">
    <property type="term" value="P:'de novo' pyrimidine nucleobase biosynthetic process"/>
    <property type="evidence" value="ECO:0007669"/>
    <property type="project" value="InterPro"/>
</dbReference>
<dbReference type="SUPFAM" id="SSF52317">
    <property type="entry name" value="Class I glutamine amidotransferase-like"/>
    <property type="match status" value="1"/>
</dbReference>
<dbReference type="HAMAP" id="MF_01209">
    <property type="entry name" value="CPSase_S_chain"/>
    <property type="match status" value="1"/>
</dbReference>
<dbReference type="GO" id="GO:0005524">
    <property type="term" value="F:ATP binding"/>
    <property type="evidence" value="ECO:0007669"/>
    <property type="project" value="UniProtKB-UniRule"/>
</dbReference>
<keyword evidence="11" id="KW-0028">Amino-acid biosynthesis</keyword>
<evidence type="ECO:0000313" key="14">
    <source>
        <dbReference type="Proteomes" id="UP000727993"/>
    </source>
</evidence>
<feature type="binding site" evidence="11">
    <location>
        <position position="51"/>
    </location>
    <ligand>
        <name>L-glutamine</name>
        <dbReference type="ChEBI" id="CHEBI:58359"/>
    </ligand>
</feature>
<dbReference type="PANTHER" id="PTHR43418:SF7">
    <property type="entry name" value="CARBAMOYL-PHOSPHATE SYNTHASE SMALL CHAIN"/>
    <property type="match status" value="1"/>
</dbReference>
<evidence type="ECO:0000259" key="12">
    <source>
        <dbReference type="SMART" id="SM01097"/>
    </source>
</evidence>
<dbReference type="AlphaFoldDB" id="A0A936NF03"/>
<comment type="pathway">
    <text evidence="2 11">Amino-acid biosynthesis; L-arginine biosynthesis; carbamoyl phosphate from bicarbonate: step 1/1.</text>
</comment>
<gene>
    <name evidence="11 13" type="primary">carA</name>
    <name evidence="13" type="ORF">IPN02_17005</name>
</gene>
<dbReference type="InterPro" id="IPR036480">
    <property type="entry name" value="CarbP_synth_ssu_N_sf"/>
</dbReference>
<feature type="binding site" evidence="11">
    <location>
        <position position="226"/>
    </location>
    <ligand>
        <name>L-glutamine</name>
        <dbReference type="ChEBI" id="CHEBI:58359"/>
    </ligand>
</feature>
<evidence type="ECO:0000256" key="1">
    <source>
        <dbReference type="ARBA" id="ARBA00004812"/>
    </source>
</evidence>
<feature type="binding site" evidence="11">
    <location>
        <position position="296"/>
    </location>
    <ligand>
        <name>L-glutamine</name>
        <dbReference type="ChEBI" id="CHEBI:58359"/>
    </ligand>
</feature>
<dbReference type="Gene3D" id="3.40.50.880">
    <property type="match status" value="1"/>
</dbReference>
<dbReference type="InterPro" id="IPR017926">
    <property type="entry name" value="GATASE"/>
</dbReference>
<dbReference type="PRINTS" id="PR00096">
    <property type="entry name" value="GATASE"/>
</dbReference>
<dbReference type="SMART" id="SM01097">
    <property type="entry name" value="CPSase_sm_chain"/>
    <property type="match status" value="1"/>
</dbReference>
<feature type="active site" evidence="11">
    <location>
        <position position="336"/>
    </location>
</feature>
<evidence type="ECO:0000256" key="5">
    <source>
        <dbReference type="ARBA" id="ARBA00022741"/>
    </source>
</evidence>
<dbReference type="InterPro" id="IPR002474">
    <property type="entry name" value="CarbamoylP_synth_ssu_N"/>
</dbReference>
<dbReference type="InterPro" id="IPR006274">
    <property type="entry name" value="CarbamoylP_synth_ssu"/>
</dbReference>
<dbReference type="CDD" id="cd01744">
    <property type="entry name" value="GATase1_CPSase"/>
    <property type="match status" value="1"/>
</dbReference>
<dbReference type="InterPro" id="IPR029062">
    <property type="entry name" value="Class_I_gatase-like"/>
</dbReference>
<keyword evidence="6 11" id="KW-0067">ATP-binding</keyword>
<feature type="active site" evidence="11">
    <location>
        <position position="334"/>
    </location>
</feature>
<feature type="binding site" evidence="11">
    <location>
        <position position="224"/>
    </location>
    <ligand>
        <name>L-glutamine</name>
        <dbReference type="ChEBI" id="CHEBI:58359"/>
    </ligand>
</feature>
<dbReference type="EC" id="6.3.5.5" evidence="11"/>
<feature type="binding site" evidence="11">
    <location>
        <position position="252"/>
    </location>
    <ligand>
        <name>L-glutamine</name>
        <dbReference type="ChEBI" id="CHEBI:58359"/>
    </ligand>
</feature>
<dbReference type="EMBL" id="JADJZA010000009">
    <property type="protein sequence ID" value="MBK9298486.1"/>
    <property type="molecule type" value="Genomic_DNA"/>
</dbReference>
<comment type="function">
    <text evidence="11">Small subunit of the glutamine-dependent carbamoyl phosphate synthetase (CPSase). CPSase catalyzes the formation of carbamoyl phosphate from the ammonia moiety of glutamine, carbonate, and phosphate donated by ATP, constituting the first step of 2 biosynthetic pathways, one leading to arginine and/or urea and the other to pyrimidine nucleotides. The small subunit (glutamine amidotransferase) binds and cleaves glutamine to supply the large subunit with the substrate ammonia.</text>
</comment>
<comment type="similarity">
    <text evidence="3 11">Belongs to the CarA family.</text>
</comment>